<evidence type="ECO:0000256" key="8">
    <source>
        <dbReference type="ARBA" id="ARBA00023254"/>
    </source>
</evidence>
<dbReference type="SUPFAM" id="SSF55315">
    <property type="entry name" value="L30e-like"/>
    <property type="match status" value="1"/>
</dbReference>
<keyword evidence="4 10" id="KW-0963">Cytoplasm</keyword>
<dbReference type="STRING" id="236234.A0A1J9SL67"/>
<proteinExistence type="inferred from homology"/>
<comment type="similarity">
    <text evidence="3 10">Belongs to the eukaryotic release factor 1 family. Pelota subfamily.</text>
</comment>
<dbReference type="GO" id="GO:0070966">
    <property type="term" value="P:nuclear-transcribed mRNA catabolic process, no-go decay"/>
    <property type="evidence" value="ECO:0007669"/>
    <property type="project" value="InterPro"/>
</dbReference>
<dbReference type="InterPro" id="IPR042226">
    <property type="entry name" value="eFR1_2_sf"/>
</dbReference>
<evidence type="ECO:0000256" key="9">
    <source>
        <dbReference type="ARBA" id="ARBA00023306"/>
    </source>
</evidence>
<dbReference type="Pfam" id="PF03464">
    <property type="entry name" value="eRF1_2"/>
    <property type="match status" value="1"/>
</dbReference>
<feature type="domain" description="eRF1/Pelota-like N-terminal" evidence="12">
    <location>
        <begin position="1"/>
        <end position="132"/>
    </location>
</feature>
<evidence type="ECO:0000256" key="6">
    <source>
        <dbReference type="ARBA" id="ARBA00022723"/>
    </source>
</evidence>
<dbReference type="GO" id="GO:0032790">
    <property type="term" value="P:ribosome disassembly"/>
    <property type="evidence" value="ECO:0007669"/>
    <property type="project" value="TreeGrafter"/>
</dbReference>
<sequence>MRLIKQNIDRRTGTGTATLLPEEPEDMWHAYNLIRPLDMLRAAALRKVTITSGTGATTSKRVQTNLKIRVTKTDFDAGSSQLHVSGTVAEENEHVGLGQSHTLDLELQRQFVLEKADGWDSIALDALKEATDPTKRVDVWAVVMQEGMANICLITEHQTILRQRVETPIPRKRRGGQGDHDKGLEKFFSTVLSTLLRQVDLTDPRPLLLASPGFLASSFQAYIKQRALSTGSKPLQAQANAILVAHASSGHVHALNEVLKSPTVLARLSDTKYARETALMDRFFELLRLDDGRAWYGPREVEKAADKGAVGRGGGVLLISNALFRSQDIATRRRWVGLVDRVRETEGGEVRVLSSAHESGKRLEGLGNIAAILTFPIEDLDEEMEAEEQDGGAPVGAEGEQQI</sequence>
<dbReference type="Pfam" id="PF26356">
    <property type="entry name" value="Pelota_N"/>
    <property type="match status" value="1"/>
</dbReference>
<evidence type="ECO:0000256" key="1">
    <source>
        <dbReference type="ARBA" id="ARBA00001968"/>
    </source>
</evidence>
<dbReference type="InterPro" id="IPR029064">
    <property type="entry name" value="Ribosomal_eL30-like_sf"/>
</dbReference>
<evidence type="ECO:0000256" key="10">
    <source>
        <dbReference type="RuleBase" id="RU362019"/>
    </source>
</evidence>
<accession>A0A1J9SL67</accession>
<dbReference type="SMART" id="SM01194">
    <property type="entry name" value="eRF1_1"/>
    <property type="match status" value="1"/>
</dbReference>
<protein>
    <recommendedName>
        <fullName evidence="10">Protein DOM34 homolog</fullName>
    </recommendedName>
</protein>
<dbReference type="FunFam" id="3.30.420.60:FF:000004">
    <property type="entry name" value="Protein DOM34 homolog"/>
    <property type="match status" value="1"/>
</dbReference>
<dbReference type="InterPro" id="IPR058547">
    <property type="entry name" value="Pelota_N"/>
</dbReference>
<dbReference type="GO" id="GO:0070651">
    <property type="term" value="P:nonfunctional rRNA decay"/>
    <property type="evidence" value="ECO:0007669"/>
    <property type="project" value="TreeGrafter"/>
</dbReference>
<dbReference type="PANTHER" id="PTHR10853:SF0">
    <property type="entry name" value="PROTEIN PELOTA HOMOLOG"/>
    <property type="match status" value="1"/>
</dbReference>
<comment type="cofactor">
    <cofactor evidence="1 10">
        <name>a divalent metal cation</name>
        <dbReference type="ChEBI" id="CHEBI:60240"/>
    </cofactor>
</comment>
<dbReference type="GO" id="GO:0006412">
    <property type="term" value="P:translation"/>
    <property type="evidence" value="ECO:0007669"/>
    <property type="project" value="UniProtKB-ARBA"/>
</dbReference>
<dbReference type="FunFam" id="3.30.1330.30:FF:000008">
    <property type="entry name" value="Protein pelota homolog"/>
    <property type="match status" value="1"/>
</dbReference>
<dbReference type="GO" id="GO:0046872">
    <property type="term" value="F:metal ion binding"/>
    <property type="evidence" value="ECO:0007669"/>
    <property type="project" value="UniProtKB-KW"/>
</dbReference>
<dbReference type="RefSeq" id="XP_020135303.1">
    <property type="nucleotide sequence ID" value="XM_020269717.1"/>
</dbReference>
<dbReference type="GeneID" id="31009976"/>
<keyword evidence="7" id="KW-0498">Mitosis</keyword>
<dbReference type="GO" id="GO:0071025">
    <property type="term" value="P:RNA surveillance"/>
    <property type="evidence" value="ECO:0007669"/>
    <property type="project" value="InterPro"/>
</dbReference>
<keyword evidence="9" id="KW-0131">Cell cycle</keyword>
<dbReference type="InterPro" id="IPR005142">
    <property type="entry name" value="eRF1_3"/>
</dbReference>
<evidence type="ECO:0000313" key="14">
    <source>
        <dbReference type="Proteomes" id="UP000183809"/>
    </source>
</evidence>
<keyword evidence="14" id="KW-1185">Reference proteome</keyword>
<keyword evidence="6 10" id="KW-0479">Metal-binding</keyword>
<evidence type="ECO:0000256" key="4">
    <source>
        <dbReference type="ARBA" id="ARBA00022490"/>
    </source>
</evidence>
<dbReference type="PANTHER" id="PTHR10853">
    <property type="entry name" value="PELOTA"/>
    <property type="match status" value="1"/>
</dbReference>
<reference evidence="13 14" key="1">
    <citation type="submission" date="2016-10" db="EMBL/GenBank/DDBJ databases">
        <title>Proteomics and genomics reveal pathogen-plant mechanisms compatible with a hemibiotrophic lifestyle of Diplodia corticola.</title>
        <authorList>
            <person name="Fernandes I."/>
            <person name="De Jonge R."/>
            <person name="Van De Peer Y."/>
            <person name="Devreese B."/>
            <person name="Alves A."/>
            <person name="Esteves A.C."/>
        </authorList>
    </citation>
    <scope>NUCLEOTIDE SEQUENCE [LARGE SCALE GENOMIC DNA]</scope>
    <source>
        <strain evidence="13 14">CBS 112549</strain>
    </source>
</reference>
<evidence type="ECO:0000256" key="3">
    <source>
        <dbReference type="ARBA" id="ARBA00009504"/>
    </source>
</evidence>
<dbReference type="GO" id="GO:0051301">
    <property type="term" value="P:cell division"/>
    <property type="evidence" value="ECO:0007669"/>
    <property type="project" value="UniProtKB-KW"/>
</dbReference>
<dbReference type="SUPFAM" id="SSF53137">
    <property type="entry name" value="Translational machinery components"/>
    <property type="match status" value="1"/>
</dbReference>
<dbReference type="GO" id="GO:0070481">
    <property type="term" value="P:nuclear-transcribed mRNA catabolic process, non-stop decay"/>
    <property type="evidence" value="ECO:0007669"/>
    <property type="project" value="InterPro"/>
</dbReference>
<organism evidence="13 14">
    <name type="scientific">Diplodia corticola</name>
    <dbReference type="NCBI Taxonomy" id="236234"/>
    <lineage>
        <taxon>Eukaryota</taxon>
        <taxon>Fungi</taxon>
        <taxon>Dikarya</taxon>
        <taxon>Ascomycota</taxon>
        <taxon>Pezizomycotina</taxon>
        <taxon>Dothideomycetes</taxon>
        <taxon>Dothideomycetes incertae sedis</taxon>
        <taxon>Botryosphaeriales</taxon>
        <taxon>Botryosphaeriaceae</taxon>
        <taxon>Diplodia</taxon>
    </lineage>
</organism>
<dbReference type="Gene3D" id="2.30.30.870">
    <property type="entry name" value="Pelota, domain A"/>
    <property type="match status" value="1"/>
</dbReference>
<gene>
    <name evidence="13" type="ORF">BKCO1_1000331</name>
</gene>
<dbReference type="InterPro" id="IPR004405">
    <property type="entry name" value="TF_pelota"/>
</dbReference>
<dbReference type="InterPro" id="IPR038069">
    <property type="entry name" value="Pelota/DOM34_N"/>
</dbReference>
<dbReference type="GO" id="GO:0005737">
    <property type="term" value="C:cytoplasm"/>
    <property type="evidence" value="ECO:0007669"/>
    <property type="project" value="UniProtKB-SubCell"/>
</dbReference>
<dbReference type="NCBIfam" id="TIGR00111">
    <property type="entry name" value="pelota"/>
    <property type="match status" value="1"/>
</dbReference>
<dbReference type="Gene3D" id="3.30.420.60">
    <property type="entry name" value="eRF1 domain 2"/>
    <property type="match status" value="1"/>
</dbReference>
<evidence type="ECO:0000313" key="13">
    <source>
        <dbReference type="EMBL" id="OJD40460.1"/>
    </source>
</evidence>
<keyword evidence="5" id="KW-0132">Cell division</keyword>
<dbReference type="Proteomes" id="UP000183809">
    <property type="component" value="Unassembled WGS sequence"/>
</dbReference>
<dbReference type="AlphaFoldDB" id="A0A1J9SL67"/>
<evidence type="ECO:0000256" key="7">
    <source>
        <dbReference type="ARBA" id="ARBA00022776"/>
    </source>
</evidence>
<comment type="function">
    <text evidence="10">Component of the Dom34-Hbs1 complex, a complex that recognizes stalled ribosomes and triggers the No-Go Decay (NGD) pathway (PubMed:20890290). In the Dom34-Hbs1 complex, dom34 recognizes ribosomes stalled at the 3' end of an mRNA and engages stalled ribosomes by destabilizing mRNA in the mRNA channel. Following ribosome-binding, the Dom34-Hbs1 complex promotes the disassembly of stalled ribosomes, followed by degradation of damaged mRNAs as part of the NGD pathway.</text>
</comment>
<evidence type="ECO:0000259" key="12">
    <source>
        <dbReference type="SMART" id="SM01194"/>
    </source>
</evidence>
<feature type="region of interest" description="Disordered" evidence="11">
    <location>
        <begin position="383"/>
        <end position="403"/>
    </location>
</feature>
<comment type="subcellular location">
    <subcellularLocation>
        <location evidence="2 10">Cytoplasm</location>
    </subcellularLocation>
</comment>
<name>A0A1J9SL67_9PEZI</name>
<keyword evidence="8" id="KW-0469">Meiosis</keyword>
<dbReference type="InterPro" id="IPR005140">
    <property type="entry name" value="eRF1_Pelota-like_N"/>
</dbReference>
<comment type="caution">
    <text evidence="13">The sequence shown here is derived from an EMBL/GenBank/DDBJ whole genome shotgun (WGS) entry which is preliminary data.</text>
</comment>
<dbReference type="EMBL" id="MNUE01000001">
    <property type="protein sequence ID" value="OJD40460.1"/>
    <property type="molecule type" value="Genomic_DNA"/>
</dbReference>
<dbReference type="InterPro" id="IPR005141">
    <property type="entry name" value="eRF1_2"/>
</dbReference>
<evidence type="ECO:0000256" key="11">
    <source>
        <dbReference type="SAM" id="MobiDB-lite"/>
    </source>
</evidence>
<dbReference type="GO" id="GO:0051321">
    <property type="term" value="P:meiotic cell cycle"/>
    <property type="evidence" value="ECO:0007669"/>
    <property type="project" value="UniProtKB-KW"/>
</dbReference>
<evidence type="ECO:0000256" key="2">
    <source>
        <dbReference type="ARBA" id="ARBA00004496"/>
    </source>
</evidence>
<dbReference type="Pfam" id="PF03465">
    <property type="entry name" value="eRF1_3"/>
    <property type="match status" value="1"/>
</dbReference>
<evidence type="ECO:0000256" key="5">
    <source>
        <dbReference type="ARBA" id="ARBA00022618"/>
    </source>
</evidence>
<dbReference type="OrthoDB" id="10249111at2759"/>
<dbReference type="Gene3D" id="3.30.1330.30">
    <property type="match status" value="1"/>
</dbReference>
<dbReference type="GO" id="GO:1990533">
    <property type="term" value="C:Dom34-Hbs1 complex"/>
    <property type="evidence" value="ECO:0007669"/>
    <property type="project" value="UniProtKB-ARBA"/>
</dbReference>
<dbReference type="SUPFAM" id="SSF159065">
    <property type="entry name" value="Dom34/Pelota N-terminal domain-like"/>
    <property type="match status" value="1"/>
</dbReference>
<dbReference type="FunFam" id="2.30.30.870:FF:000001">
    <property type="entry name" value="Protein pelota homolog"/>
    <property type="match status" value="1"/>
</dbReference>